<dbReference type="InterPro" id="IPR037128">
    <property type="entry name" value="Quinolinate_PRibosylTase_N_sf"/>
</dbReference>
<dbReference type="SUPFAM" id="SSF54675">
    <property type="entry name" value="Nicotinate/Quinolinate PRTase N-terminal domain-like"/>
    <property type="match status" value="1"/>
</dbReference>
<proteinExistence type="predicted"/>
<reference evidence="1" key="1">
    <citation type="submission" date="2021-04" db="EMBL/GenBank/DDBJ databases">
        <title>Whole genome sequencing of Enterococci isolates from hospitalized patients.</title>
        <authorList>
            <person name="Ogoti B.M."/>
            <person name="Onyambu F.G."/>
        </authorList>
    </citation>
    <scope>NUCLEOTIDE SEQUENCE</scope>
    <source>
        <strain evidence="1">242</strain>
    </source>
</reference>
<comment type="caution">
    <text evidence="1">The sequence shown here is derived from an EMBL/GenBank/DDBJ whole genome shotgun (WGS) entry which is preliminary data.</text>
</comment>
<sequence>MNILKLKQMLQQFLMEDIGECDVTSDTIFDKGEQGTLTFIAKEGGVFSGGTSSRRDLHCWMSK</sequence>
<protein>
    <submittedName>
        <fullName evidence="1">Uncharacterized protein</fullName>
    </submittedName>
</protein>
<dbReference type="Gene3D" id="3.90.1170.20">
    <property type="entry name" value="Quinolinate phosphoribosyl transferase, N-terminal domain"/>
    <property type="match status" value="1"/>
</dbReference>
<accession>A0A941FJ99</accession>
<name>A0A941FJ99_9BACI</name>
<dbReference type="EMBL" id="JAGTPW010000050">
    <property type="protein sequence ID" value="MBR8645758.1"/>
    <property type="molecule type" value="Genomic_DNA"/>
</dbReference>
<dbReference type="GO" id="GO:0016763">
    <property type="term" value="F:pentosyltransferase activity"/>
    <property type="evidence" value="ECO:0007669"/>
    <property type="project" value="InterPro"/>
</dbReference>
<evidence type="ECO:0000313" key="2">
    <source>
        <dbReference type="Proteomes" id="UP000680045"/>
    </source>
</evidence>
<dbReference type="Proteomes" id="UP000680045">
    <property type="component" value="Unassembled WGS sequence"/>
</dbReference>
<organism evidence="1 2">
    <name type="scientific">Peribacillus frigoritolerans</name>
    <dbReference type="NCBI Taxonomy" id="450367"/>
    <lineage>
        <taxon>Bacteria</taxon>
        <taxon>Bacillati</taxon>
        <taxon>Bacillota</taxon>
        <taxon>Bacilli</taxon>
        <taxon>Bacillales</taxon>
        <taxon>Bacillaceae</taxon>
        <taxon>Peribacillus</taxon>
    </lineage>
</organism>
<evidence type="ECO:0000313" key="1">
    <source>
        <dbReference type="EMBL" id="MBR8645758.1"/>
    </source>
</evidence>
<gene>
    <name evidence="1" type="ORF">KEH51_22430</name>
</gene>
<dbReference type="AlphaFoldDB" id="A0A941FJ99"/>